<dbReference type="InterPro" id="IPR018289">
    <property type="entry name" value="MULE_transposase_dom"/>
</dbReference>
<evidence type="ECO:0000259" key="1">
    <source>
        <dbReference type="Pfam" id="PF10551"/>
    </source>
</evidence>
<gene>
    <name evidence="2" type="ORF">WKI299_LOCUS3313</name>
</gene>
<evidence type="ECO:0000313" key="3">
    <source>
        <dbReference type="Proteomes" id="UP000663856"/>
    </source>
</evidence>
<feature type="domain" description="MULE transposase" evidence="1">
    <location>
        <begin position="120"/>
        <end position="178"/>
    </location>
</feature>
<dbReference type="EMBL" id="CAJNRF010000619">
    <property type="protein sequence ID" value="CAF1970830.1"/>
    <property type="molecule type" value="Genomic_DNA"/>
</dbReference>
<organism evidence="2 3">
    <name type="scientific">Rotaria magnacalcarata</name>
    <dbReference type="NCBI Taxonomy" id="392030"/>
    <lineage>
        <taxon>Eukaryota</taxon>
        <taxon>Metazoa</taxon>
        <taxon>Spiralia</taxon>
        <taxon>Gnathifera</taxon>
        <taxon>Rotifera</taxon>
        <taxon>Eurotatoria</taxon>
        <taxon>Bdelloidea</taxon>
        <taxon>Philodinida</taxon>
        <taxon>Philodinidae</taxon>
        <taxon>Rotaria</taxon>
    </lineage>
</organism>
<comment type="caution">
    <text evidence="2">The sequence shown here is derived from an EMBL/GenBank/DDBJ whole genome shotgun (WGS) entry which is preliminary data.</text>
</comment>
<accession>A0A816M3D2</accession>
<protein>
    <recommendedName>
        <fullName evidence="1">MULE transposase domain-containing protein</fullName>
    </recommendedName>
</protein>
<proteinExistence type="predicted"/>
<reference evidence="2" key="1">
    <citation type="submission" date="2021-02" db="EMBL/GenBank/DDBJ databases">
        <authorList>
            <person name="Nowell W R."/>
        </authorList>
    </citation>
    <scope>NUCLEOTIDE SEQUENCE</scope>
</reference>
<name>A0A816M3D2_9BILA</name>
<dbReference type="AlphaFoldDB" id="A0A816M3D2"/>
<dbReference type="Pfam" id="PF10551">
    <property type="entry name" value="MULE"/>
    <property type="match status" value="1"/>
</dbReference>
<evidence type="ECO:0000313" key="2">
    <source>
        <dbReference type="EMBL" id="CAF1970830.1"/>
    </source>
</evidence>
<dbReference type="Proteomes" id="UP000663856">
    <property type="component" value="Unassembled WGS sequence"/>
</dbReference>
<sequence length="356" mass="41222">MNQGGRGGTLSSLDPERRVNGSAATVPIFDAWRSTLYSIRKTTLPTVPTSIDSITIPDIMSFTHSHEQFLFCNTNAQHKIIAFTSESALKILSKNHHWNVDGTFGTAPSLFSQAYYIHVSEETYVNLYQSLVQYATKKNVTLNPTSILNDFEQSAINAINQVFPRTVVKCCHFHSVQNIWKKVKKYSLTKLSKQQHIRTQIANIISLPLVPKNEINNFMEHIIDVLSNIDSKFDKLTDYVIIKCLCWRWSRTNNHLEDWHRQLIARIRVHPDLWTWFNEIKSSEESVMIRHEQEQAQQRTTRPKKAINIRDGAKLKAARLKYLQDQDFDSYRKVLCSICHRYIDVLSHSKDSSDEE</sequence>